<organism evidence="2 3">
    <name type="scientific">Eutypa lata (strain UCR-EL1)</name>
    <name type="common">Grapevine dieback disease fungus</name>
    <name type="synonym">Eutypa armeniacae</name>
    <dbReference type="NCBI Taxonomy" id="1287681"/>
    <lineage>
        <taxon>Eukaryota</taxon>
        <taxon>Fungi</taxon>
        <taxon>Dikarya</taxon>
        <taxon>Ascomycota</taxon>
        <taxon>Pezizomycotina</taxon>
        <taxon>Sordariomycetes</taxon>
        <taxon>Xylariomycetidae</taxon>
        <taxon>Xylariales</taxon>
        <taxon>Diatrypaceae</taxon>
        <taxon>Eutypa</taxon>
    </lineage>
</organism>
<dbReference type="AlphaFoldDB" id="M7SPS5"/>
<proteinExistence type="predicted"/>
<evidence type="ECO:0000313" key="2">
    <source>
        <dbReference type="EMBL" id="EMR68454.1"/>
    </source>
</evidence>
<dbReference type="HOGENOM" id="CLU_1090018_0_0_1"/>
<dbReference type="eggNOG" id="ENOG502RJQJ">
    <property type="taxonomic scope" value="Eukaryota"/>
</dbReference>
<dbReference type="KEGG" id="ela:UCREL1_4547"/>
<sequence>MVHPSPPQTPKTKPEWEDGVRLGSVPWIMIDKRKPPPPSLPPSEPGKKWRSKPKKENHINVKYATEELDYIRYHRVDRNTKWEDTTQLFNFQFPIPGLPRTMQGIQGGYYRQNNGQVPVTTSEGDLSFLPNGHVCPSRTKVREQKDKKLYGLAILFPERAMNYPWVDNETRQLATKLAKKRIIQREQAKRTAIFRGTWVDKTEDNSCACCFKEDRESSKRAVRTRHERGFFKQDNVVDVECGSSLEFRIACGLSK</sequence>
<gene>
    <name evidence="2" type="ORF">UCREL1_4547</name>
</gene>
<dbReference type="Proteomes" id="UP000012174">
    <property type="component" value="Unassembled WGS sequence"/>
</dbReference>
<name>M7SPS5_EUTLA</name>
<keyword evidence="3" id="KW-1185">Reference proteome</keyword>
<accession>M7SPS5</accession>
<dbReference type="OrthoDB" id="3921745at2759"/>
<protein>
    <submittedName>
        <fullName evidence="2">Uncharacterized protein</fullName>
    </submittedName>
</protein>
<feature type="region of interest" description="Disordered" evidence="1">
    <location>
        <begin position="28"/>
        <end position="56"/>
    </location>
</feature>
<evidence type="ECO:0000256" key="1">
    <source>
        <dbReference type="SAM" id="MobiDB-lite"/>
    </source>
</evidence>
<evidence type="ECO:0000313" key="3">
    <source>
        <dbReference type="Proteomes" id="UP000012174"/>
    </source>
</evidence>
<dbReference type="EMBL" id="KB706239">
    <property type="protein sequence ID" value="EMR68454.1"/>
    <property type="molecule type" value="Genomic_DNA"/>
</dbReference>
<reference evidence="3" key="1">
    <citation type="journal article" date="2013" name="Genome Announc.">
        <title>Draft genome sequence of the grapevine dieback fungus Eutypa lata UCR-EL1.</title>
        <authorList>
            <person name="Blanco-Ulate B."/>
            <person name="Rolshausen P.E."/>
            <person name="Cantu D."/>
        </authorList>
    </citation>
    <scope>NUCLEOTIDE SEQUENCE [LARGE SCALE GENOMIC DNA]</scope>
    <source>
        <strain evidence="3">UCR-EL1</strain>
    </source>
</reference>
<feature type="region of interest" description="Disordered" evidence="1">
    <location>
        <begin position="1"/>
        <end position="20"/>
    </location>
</feature>